<keyword evidence="1" id="KW-0472">Membrane</keyword>
<protein>
    <submittedName>
        <fullName evidence="4">DUF4349 domain-containing protein</fullName>
    </submittedName>
</protein>
<name>A0A8J6JJ21_9FIRM</name>
<feature type="signal peptide" evidence="2">
    <location>
        <begin position="1"/>
        <end position="21"/>
    </location>
</feature>
<dbReference type="RefSeq" id="WP_186908938.1">
    <property type="nucleotide sequence ID" value="NZ_JACOPP010000039.1"/>
</dbReference>
<evidence type="ECO:0000259" key="3">
    <source>
        <dbReference type="Pfam" id="PF14257"/>
    </source>
</evidence>
<keyword evidence="2" id="KW-0732">Signal</keyword>
<proteinExistence type="predicted"/>
<dbReference type="EMBL" id="JACOPP010000039">
    <property type="protein sequence ID" value="MBC5735150.1"/>
    <property type="molecule type" value="Genomic_DNA"/>
</dbReference>
<dbReference type="AlphaFoldDB" id="A0A8J6JJ21"/>
<keyword evidence="5" id="KW-1185">Reference proteome</keyword>
<feature type="domain" description="DUF4349" evidence="3">
    <location>
        <begin position="73"/>
        <end position="288"/>
    </location>
</feature>
<sequence>MKRNRLLLPLALLLLLTCACSGGNSSSASSAGEEAAPEAMAPMEATVADQRLNFSESESAAGESRVYSDENAKLIRRASARLQTDDFSAAEAALNALVVEQGGYYESAAVEGGGYYDRNAARYGSYVIRVPRQAYDTFLSGVDGVGYVVSLNQSSEEIGEVYFDTEARLRTQQTKQTRLLALLEQAATMEDIIDLENALSEVEYQIEQYSTELRRYDSLVDYATIGVELYEVRRLSDGAGTADRLGTRISTALSEGAQGAGEALGNVIVWCAYHLIALLVLAAAAAVVLAVCLRRRKKRAAPPAASAPAEPPAQE</sequence>
<evidence type="ECO:0000313" key="4">
    <source>
        <dbReference type="EMBL" id="MBC5735150.1"/>
    </source>
</evidence>
<dbReference type="Proteomes" id="UP000661435">
    <property type="component" value="Unassembled WGS sequence"/>
</dbReference>
<evidence type="ECO:0000256" key="1">
    <source>
        <dbReference type="SAM" id="Phobius"/>
    </source>
</evidence>
<keyword evidence="1" id="KW-0812">Transmembrane</keyword>
<comment type="caution">
    <text evidence="4">The sequence shown here is derived from an EMBL/GenBank/DDBJ whole genome shotgun (WGS) entry which is preliminary data.</text>
</comment>
<keyword evidence="1" id="KW-1133">Transmembrane helix</keyword>
<feature type="transmembrane region" description="Helical" evidence="1">
    <location>
        <begin position="272"/>
        <end position="293"/>
    </location>
</feature>
<accession>A0A8J6JJ21</accession>
<dbReference type="Pfam" id="PF14257">
    <property type="entry name" value="DUF4349"/>
    <property type="match status" value="1"/>
</dbReference>
<feature type="chain" id="PRO_5039665408" evidence="2">
    <location>
        <begin position="22"/>
        <end position="315"/>
    </location>
</feature>
<organism evidence="4 5">
    <name type="scientific">Lawsonibacter hominis</name>
    <dbReference type="NCBI Taxonomy" id="2763053"/>
    <lineage>
        <taxon>Bacteria</taxon>
        <taxon>Bacillati</taxon>
        <taxon>Bacillota</taxon>
        <taxon>Clostridia</taxon>
        <taxon>Eubacteriales</taxon>
        <taxon>Oscillospiraceae</taxon>
        <taxon>Lawsonibacter</taxon>
    </lineage>
</organism>
<dbReference type="InterPro" id="IPR025645">
    <property type="entry name" value="DUF4349"/>
</dbReference>
<evidence type="ECO:0000256" key="2">
    <source>
        <dbReference type="SAM" id="SignalP"/>
    </source>
</evidence>
<gene>
    <name evidence="4" type="ORF">H8S57_15680</name>
</gene>
<evidence type="ECO:0000313" key="5">
    <source>
        <dbReference type="Proteomes" id="UP000661435"/>
    </source>
</evidence>
<reference evidence="4" key="1">
    <citation type="submission" date="2020-08" db="EMBL/GenBank/DDBJ databases">
        <title>Genome public.</title>
        <authorList>
            <person name="Liu C."/>
            <person name="Sun Q."/>
        </authorList>
    </citation>
    <scope>NUCLEOTIDE SEQUENCE</scope>
    <source>
        <strain evidence="4">NSJ-51</strain>
    </source>
</reference>
<dbReference type="PROSITE" id="PS51257">
    <property type="entry name" value="PROKAR_LIPOPROTEIN"/>
    <property type="match status" value="1"/>
</dbReference>